<evidence type="ECO:0000256" key="5">
    <source>
        <dbReference type="ARBA" id="ARBA00022679"/>
    </source>
</evidence>
<feature type="binding site" evidence="9">
    <location>
        <position position="182"/>
    </location>
    <ligand>
        <name>substrate</name>
    </ligand>
</feature>
<comment type="function">
    <text evidence="9">Catalyzes two activities which are involved in the cyclic version of arginine biosynthesis: the synthesis of N-acetylglutamate from glutamate and acetyl-CoA as the acetyl donor, and of ornithine by transacetylation between N(2)-acetylornithine and glutamate.</text>
</comment>
<feature type="site" description="Involved in the stabilization of negative charge on the oxyanion by the formation of the oxyanion hole" evidence="9">
    <location>
        <position position="109"/>
    </location>
</feature>
<name>S7V301_DESML</name>
<feature type="site" description="Involved in the stabilization of negative charge on the oxyanion by the formation of the oxyanion hole" evidence="9">
    <location>
        <position position="108"/>
    </location>
</feature>
<comment type="subcellular location">
    <subcellularLocation>
        <location evidence="9">Cytoplasm</location>
    </subcellularLocation>
</comment>
<dbReference type="PANTHER" id="PTHR23100">
    <property type="entry name" value="ARGININE BIOSYNTHESIS BIFUNCTIONAL PROTEIN ARGJ"/>
    <property type="match status" value="1"/>
</dbReference>
<evidence type="ECO:0000313" key="10">
    <source>
        <dbReference type="EMBL" id="EPR39033.1"/>
    </source>
</evidence>
<evidence type="ECO:0000256" key="7">
    <source>
        <dbReference type="ARBA" id="ARBA00023315"/>
    </source>
</evidence>
<dbReference type="Proteomes" id="UP000014977">
    <property type="component" value="Unassembled WGS sequence"/>
</dbReference>
<keyword evidence="4 9" id="KW-0028">Amino-acid biosynthesis</keyword>
<feature type="binding site" evidence="9">
    <location>
        <position position="266"/>
    </location>
    <ligand>
        <name>substrate</name>
    </ligand>
</feature>
<feature type="active site" description="Nucleophile" evidence="9">
    <location>
        <position position="182"/>
    </location>
</feature>
<feature type="chain" id="PRO_5023400788" description="Arginine biosynthesis bifunctional protein ArgJ beta chain" evidence="9">
    <location>
        <begin position="182"/>
        <end position="394"/>
    </location>
</feature>
<keyword evidence="5 9" id="KW-0808">Transferase</keyword>
<comment type="subunit">
    <text evidence="2 9">Heterotetramer of two alpha and two beta chains.</text>
</comment>
<comment type="similarity">
    <text evidence="1 9">Belongs to the ArgJ family.</text>
</comment>
<keyword evidence="3 9" id="KW-0055">Arginine biosynthesis</keyword>
<feature type="chain" id="PRO_5023400787" description="Arginine biosynthesis bifunctional protein ArgJ alpha chain" evidence="9">
    <location>
        <begin position="1"/>
        <end position="181"/>
    </location>
</feature>
<evidence type="ECO:0000256" key="6">
    <source>
        <dbReference type="ARBA" id="ARBA00022813"/>
    </source>
</evidence>
<protein>
    <recommendedName>
        <fullName evidence="9">Arginine biosynthesis bifunctional protein ArgJ</fullName>
    </recommendedName>
    <domain>
        <recommendedName>
            <fullName evidence="9">Glutamate N-acetyltransferase</fullName>
            <ecNumber evidence="9">2.3.1.35</ecNumber>
        </recommendedName>
        <alternativeName>
            <fullName evidence="9">Ornithine acetyltransferase</fullName>
            <shortName evidence="9">OATase</shortName>
        </alternativeName>
        <alternativeName>
            <fullName evidence="9">Ornithine transacetylase</fullName>
        </alternativeName>
    </domain>
    <domain>
        <recommendedName>
            <fullName evidence="9">Amino-acid acetyltransferase</fullName>
            <ecNumber evidence="9">2.3.1.1</ecNumber>
        </recommendedName>
        <alternativeName>
            <fullName evidence="9">N-acetylglutamate synthase</fullName>
            <shortName evidence="9">AGSase</shortName>
        </alternativeName>
    </domain>
    <component>
        <recommendedName>
            <fullName evidence="9">Arginine biosynthesis bifunctional protein ArgJ alpha chain</fullName>
        </recommendedName>
    </component>
    <component>
        <recommendedName>
            <fullName evidence="9">Arginine biosynthesis bifunctional protein ArgJ beta chain</fullName>
        </recommendedName>
    </component>
</protein>
<dbReference type="STRING" id="897.B2D07_05725"/>
<dbReference type="NCBIfam" id="NF003802">
    <property type="entry name" value="PRK05388.1"/>
    <property type="match status" value="1"/>
</dbReference>
<dbReference type="Gene3D" id="3.60.70.12">
    <property type="entry name" value="L-amino peptidase D-ALA esterase/amidase"/>
    <property type="match status" value="1"/>
</dbReference>
<dbReference type="PANTHER" id="PTHR23100:SF0">
    <property type="entry name" value="ARGININE BIOSYNTHESIS BIFUNCTIONAL PROTEIN ARGJ, MITOCHONDRIAL"/>
    <property type="match status" value="1"/>
</dbReference>
<dbReference type="GO" id="GO:0005737">
    <property type="term" value="C:cytoplasm"/>
    <property type="evidence" value="ECO:0007669"/>
    <property type="project" value="UniProtKB-SubCell"/>
</dbReference>
<reference evidence="10 11" key="1">
    <citation type="journal article" date="2013" name="Genome Announc.">
        <title>Draft genome sequences for three mercury-methylating, sulfate-reducing bacteria.</title>
        <authorList>
            <person name="Brown S.D."/>
            <person name="Hurt R.A.Jr."/>
            <person name="Gilmour C.C."/>
            <person name="Elias D.A."/>
        </authorList>
    </citation>
    <scope>NUCLEOTIDE SEQUENCE [LARGE SCALE GENOMIC DNA]</scope>
    <source>
        <strain evidence="10 11">DSM 2059</strain>
    </source>
</reference>
<dbReference type="EC" id="2.3.1.1" evidence="9"/>
<keyword evidence="11" id="KW-1185">Reference proteome</keyword>
<comment type="pathway">
    <text evidence="9">Amino-acid biosynthesis; L-arginine biosynthesis; L-ornithine and N-acetyl-L-glutamate from L-glutamate and N(2)-acetyl-L-ornithine (cyclic): step 1/1.</text>
</comment>
<dbReference type="UniPathway" id="UPA00068">
    <property type="reaction ID" value="UER00106"/>
</dbReference>
<dbReference type="EMBL" id="ATHJ01000094">
    <property type="protein sequence ID" value="EPR39033.1"/>
    <property type="molecule type" value="Genomic_DNA"/>
</dbReference>
<feature type="binding site" evidence="9">
    <location>
        <position position="389"/>
    </location>
    <ligand>
        <name>substrate</name>
    </ligand>
</feature>
<keyword evidence="9" id="KW-0963">Cytoplasm</keyword>
<comment type="catalytic activity">
    <reaction evidence="9">
        <text>L-glutamate + acetyl-CoA = N-acetyl-L-glutamate + CoA + H(+)</text>
        <dbReference type="Rhea" id="RHEA:24292"/>
        <dbReference type="ChEBI" id="CHEBI:15378"/>
        <dbReference type="ChEBI" id="CHEBI:29985"/>
        <dbReference type="ChEBI" id="CHEBI:44337"/>
        <dbReference type="ChEBI" id="CHEBI:57287"/>
        <dbReference type="ChEBI" id="CHEBI:57288"/>
        <dbReference type="EC" id="2.3.1.1"/>
    </reaction>
</comment>
<dbReference type="InterPro" id="IPR016117">
    <property type="entry name" value="ArgJ-like_dom_sf"/>
</dbReference>
<feature type="binding site" evidence="9">
    <location>
        <position position="171"/>
    </location>
    <ligand>
        <name>substrate</name>
    </ligand>
</feature>
<dbReference type="PATRIC" id="fig|1121405.3.peg.2845"/>
<dbReference type="HAMAP" id="MF_01106">
    <property type="entry name" value="ArgJ"/>
    <property type="match status" value="1"/>
</dbReference>
<dbReference type="CDD" id="cd02152">
    <property type="entry name" value="OAT"/>
    <property type="match status" value="1"/>
</dbReference>
<dbReference type="InterPro" id="IPR002813">
    <property type="entry name" value="Arg_biosynth_ArgJ"/>
</dbReference>
<dbReference type="EC" id="2.3.1.35" evidence="9"/>
<proteinExistence type="inferred from homology"/>
<dbReference type="FunFam" id="3.60.70.12:FF:000001">
    <property type="entry name" value="Arginine biosynthesis bifunctional protein ArgJ, chloroplastic"/>
    <property type="match status" value="1"/>
</dbReference>
<feature type="site" description="Cleavage; by autolysis" evidence="9">
    <location>
        <begin position="181"/>
        <end position="182"/>
    </location>
</feature>
<dbReference type="Gene3D" id="3.10.20.340">
    <property type="entry name" value="ArgJ beta chain, C-terminal domain"/>
    <property type="match status" value="1"/>
</dbReference>
<comment type="catalytic activity">
    <reaction evidence="8 9">
        <text>N(2)-acetyl-L-ornithine + L-glutamate = N-acetyl-L-glutamate + L-ornithine</text>
        <dbReference type="Rhea" id="RHEA:15349"/>
        <dbReference type="ChEBI" id="CHEBI:29985"/>
        <dbReference type="ChEBI" id="CHEBI:44337"/>
        <dbReference type="ChEBI" id="CHEBI:46911"/>
        <dbReference type="ChEBI" id="CHEBI:57805"/>
        <dbReference type="EC" id="2.3.1.35"/>
    </reaction>
</comment>
<dbReference type="GO" id="GO:0006592">
    <property type="term" value="P:ornithine biosynthetic process"/>
    <property type="evidence" value="ECO:0007669"/>
    <property type="project" value="TreeGrafter"/>
</dbReference>
<comment type="caution">
    <text evidence="10">The sequence shown here is derived from an EMBL/GenBank/DDBJ whole genome shotgun (WGS) entry which is preliminary data.</text>
</comment>
<evidence type="ECO:0000256" key="2">
    <source>
        <dbReference type="ARBA" id="ARBA00011475"/>
    </source>
</evidence>
<dbReference type="InterPro" id="IPR042195">
    <property type="entry name" value="ArgJ_beta_C"/>
</dbReference>
<evidence type="ECO:0000256" key="4">
    <source>
        <dbReference type="ARBA" id="ARBA00022605"/>
    </source>
</evidence>
<accession>S7V301</accession>
<keyword evidence="7 9" id="KW-0012">Acyltransferase</keyword>
<sequence>MEKPRCAGFRFSGIAAGIKKKGGKDLGLIVSEVPASVAGVFTRNRIQAAPVLLDRHRIRTGRCQAVIVNSGNANCCTGDAGLRDAEAMCRRAAEALGISEELVCVASTGVIGQPMPIETVLAAVPELAGALSSEGLDDFAEAIMTTDLVPKVVTVQGEIDETPYTVTGVAKGSGMIRPDMATMLCFVVTDLSVPPKILQESLVAGVDRSFNRITVDGDTSTNDTVLLMAGGRSGATIETPEALAAFQRHLDQVLTGLARMVVKDGEGATKLVDISVVGAASEGDARQVADTVAHSNLVKTALFGEDANWGRIIAAAGRSGVPVVPDAIDIRFDDVTMCRNGMSCGPEAESAATAVLKKNEYRITIDLHMGPASASVLTCDFSIDYVKINADYRS</sequence>
<dbReference type="NCBIfam" id="TIGR00120">
    <property type="entry name" value="ArgJ"/>
    <property type="match status" value="1"/>
</dbReference>
<comment type="pathway">
    <text evidence="9">Amino-acid biosynthesis; L-arginine biosynthesis; N(2)-acetyl-L-ornithine from L-glutamate: step 1/4.</text>
</comment>
<dbReference type="RefSeq" id="WP_020877105.1">
    <property type="nucleotide sequence ID" value="NZ_ATHJ01000094.1"/>
</dbReference>
<dbReference type="AlphaFoldDB" id="S7V301"/>
<dbReference type="eggNOG" id="COG1364">
    <property type="taxonomic scope" value="Bacteria"/>
</dbReference>
<dbReference type="FunFam" id="3.10.20.340:FF:000001">
    <property type="entry name" value="Arginine biosynthesis bifunctional protein ArgJ, chloroplastic"/>
    <property type="match status" value="1"/>
</dbReference>
<evidence type="ECO:0000256" key="8">
    <source>
        <dbReference type="ARBA" id="ARBA00049439"/>
    </source>
</evidence>
<evidence type="ECO:0000313" key="11">
    <source>
        <dbReference type="Proteomes" id="UP000014977"/>
    </source>
</evidence>
<dbReference type="GO" id="GO:0004042">
    <property type="term" value="F:L-glutamate N-acetyltransferase activity"/>
    <property type="evidence" value="ECO:0007669"/>
    <property type="project" value="UniProtKB-UniRule"/>
</dbReference>
<dbReference type="Pfam" id="PF01960">
    <property type="entry name" value="ArgJ"/>
    <property type="match status" value="1"/>
</dbReference>
<keyword evidence="6 9" id="KW-0068">Autocatalytic cleavage</keyword>
<gene>
    <name evidence="9" type="primary">argJ</name>
    <name evidence="10" type="ORF">dsmv_0443</name>
</gene>
<feature type="binding site" evidence="9">
    <location>
        <position position="394"/>
    </location>
    <ligand>
        <name>substrate</name>
    </ligand>
</feature>
<dbReference type="SUPFAM" id="SSF56266">
    <property type="entry name" value="DmpA/ArgJ-like"/>
    <property type="match status" value="1"/>
</dbReference>
<keyword evidence="9" id="KW-0511">Multifunctional enzyme</keyword>
<dbReference type="GO" id="GO:0006526">
    <property type="term" value="P:L-arginine biosynthetic process"/>
    <property type="evidence" value="ECO:0007669"/>
    <property type="project" value="UniProtKB-UniRule"/>
</dbReference>
<feature type="binding site" evidence="9">
    <location>
        <position position="145"/>
    </location>
    <ligand>
        <name>substrate</name>
    </ligand>
</feature>
<dbReference type="GO" id="GO:0004358">
    <property type="term" value="F:L-glutamate N-acetyltransferase activity, acting on acetyl-L-ornithine as donor"/>
    <property type="evidence" value="ECO:0007669"/>
    <property type="project" value="UniProtKB-UniRule"/>
</dbReference>
<evidence type="ECO:0000256" key="1">
    <source>
        <dbReference type="ARBA" id="ARBA00006774"/>
    </source>
</evidence>
<evidence type="ECO:0000256" key="9">
    <source>
        <dbReference type="HAMAP-Rule" id="MF_01106"/>
    </source>
</evidence>
<evidence type="ECO:0000256" key="3">
    <source>
        <dbReference type="ARBA" id="ARBA00022571"/>
    </source>
</evidence>
<organism evidence="10 11">
    <name type="scientific">Desulfococcus multivorans DSM 2059</name>
    <dbReference type="NCBI Taxonomy" id="1121405"/>
    <lineage>
        <taxon>Bacteria</taxon>
        <taxon>Pseudomonadati</taxon>
        <taxon>Thermodesulfobacteriota</taxon>
        <taxon>Desulfobacteria</taxon>
        <taxon>Desulfobacterales</taxon>
        <taxon>Desulfococcaceae</taxon>
        <taxon>Desulfococcus</taxon>
    </lineage>
</organism>